<dbReference type="Pfam" id="PF00877">
    <property type="entry name" value="NLPC_P60"/>
    <property type="match status" value="1"/>
</dbReference>
<evidence type="ECO:0000313" key="6">
    <source>
        <dbReference type="EMBL" id="KMO16143.1"/>
    </source>
</evidence>
<keyword evidence="7" id="KW-1185">Reference proteome</keyword>
<reference evidence="6 7" key="1">
    <citation type="submission" date="2014-11" db="EMBL/GenBank/DDBJ databases">
        <title>Comparative genomics of Methylobacterium species.</title>
        <authorList>
            <person name="Chaudhry V."/>
            <person name="Patil P.B."/>
        </authorList>
    </citation>
    <scope>NUCLEOTIDE SEQUENCE [LARGE SCALE GENOMIC DNA]</scope>
    <source>
        <strain evidence="6 7">SE3.6</strain>
    </source>
</reference>
<dbReference type="InterPro" id="IPR000064">
    <property type="entry name" value="NLP_P60_dom"/>
</dbReference>
<dbReference type="InterPro" id="IPR038765">
    <property type="entry name" value="Papain-like_cys_pep_sf"/>
</dbReference>
<evidence type="ECO:0000313" key="7">
    <source>
        <dbReference type="Proteomes" id="UP000036471"/>
    </source>
</evidence>
<evidence type="ECO:0000256" key="4">
    <source>
        <dbReference type="ARBA" id="ARBA00022807"/>
    </source>
</evidence>
<protein>
    <recommendedName>
        <fullName evidence="5">NlpC/P60 domain-containing protein</fullName>
    </recommendedName>
</protein>
<dbReference type="SUPFAM" id="SSF54001">
    <property type="entry name" value="Cysteine proteinases"/>
    <property type="match status" value="1"/>
</dbReference>
<dbReference type="Proteomes" id="UP000036471">
    <property type="component" value="Unassembled WGS sequence"/>
</dbReference>
<keyword evidence="2" id="KW-0645">Protease</keyword>
<name>A0ABR5H077_9HYPH</name>
<feature type="domain" description="NlpC/P60" evidence="5">
    <location>
        <begin position="1"/>
        <end position="133"/>
    </location>
</feature>
<evidence type="ECO:0000259" key="5">
    <source>
        <dbReference type="PROSITE" id="PS51935"/>
    </source>
</evidence>
<keyword evidence="4" id="KW-0788">Thiol protease</keyword>
<comment type="similarity">
    <text evidence="1">Belongs to the peptidase C40 family.</text>
</comment>
<dbReference type="PROSITE" id="PS51935">
    <property type="entry name" value="NLPC_P60"/>
    <property type="match status" value="1"/>
</dbReference>
<accession>A0ABR5H077</accession>
<keyword evidence="3" id="KW-0378">Hydrolase</keyword>
<sequence length="142" mass="15504">MHWSTPYVGLPWAETGDTPDGVSCWGLCVLVYREVLDLTLPSYAGLCACPAERRQIASTIGGEAAGALWRPVPLTTAREFDVAVFRVGELDAHVGLICTPTQALHITQGHDSAVLDLRAPRWASRFSGLYRHAEIMDRTRAA</sequence>
<dbReference type="EMBL" id="JTHG01000247">
    <property type="protein sequence ID" value="KMO16143.1"/>
    <property type="molecule type" value="Genomic_DNA"/>
</dbReference>
<evidence type="ECO:0000256" key="1">
    <source>
        <dbReference type="ARBA" id="ARBA00007074"/>
    </source>
</evidence>
<comment type="caution">
    <text evidence="6">The sequence shown here is derived from an EMBL/GenBank/DDBJ whole genome shotgun (WGS) entry which is preliminary data.</text>
</comment>
<gene>
    <name evidence="6" type="ORF">QR79_23420</name>
</gene>
<dbReference type="Gene3D" id="3.90.1720.10">
    <property type="entry name" value="endopeptidase domain like (from Nostoc punctiforme)"/>
    <property type="match status" value="1"/>
</dbReference>
<evidence type="ECO:0000256" key="3">
    <source>
        <dbReference type="ARBA" id="ARBA00022801"/>
    </source>
</evidence>
<evidence type="ECO:0000256" key="2">
    <source>
        <dbReference type="ARBA" id="ARBA00022670"/>
    </source>
</evidence>
<organism evidence="6 7">
    <name type="scientific">Methylobacterium indicum</name>
    <dbReference type="NCBI Taxonomy" id="1775910"/>
    <lineage>
        <taxon>Bacteria</taxon>
        <taxon>Pseudomonadati</taxon>
        <taxon>Pseudomonadota</taxon>
        <taxon>Alphaproteobacteria</taxon>
        <taxon>Hyphomicrobiales</taxon>
        <taxon>Methylobacteriaceae</taxon>
        <taxon>Methylobacterium</taxon>
    </lineage>
</organism>
<proteinExistence type="inferred from homology"/>